<dbReference type="EMBL" id="JBHLSS010000155">
    <property type="protein sequence ID" value="MFC0712144.1"/>
    <property type="molecule type" value="Genomic_DNA"/>
</dbReference>
<proteinExistence type="predicted"/>
<dbReference type="Proteomes" id="UP001589891">
    <property type="component" value="Unassembled WGS sequence"/>
</dbReference>
<dbReference type="CDD" id="cd07067">
    <property type="entry name" value="HP_PGM_like"/>
    <property type="match status" value="1"/>
</dbReference>
<dbReference type="Gene3D" id="3.40.50.1240">
    <property type="entry name" value="Phosphoglycerate mutase-like"/>
    <property type="match status" value="1"/>
</dbReference>
<sequence>MKLWLLRHGEAEPRARTDAERELTRHGRKEARQAALHLIGRPLRTMLCSPYARARQTVGLVKDLLDGAPRLQVVDWLTPDVDPCQVLDRLAECGEAELLLVSHQPLVGALAGLLIHGHLQDPVPMQTASLAELEGELPLAGGMYLRALHHPGHGRR</sequence>
<accession>A0ABV6SRK2</accession>
<dbReference type="SMART" id="SM00855">
    <property type="entry name" value="PGAM"/>
    <property type="match status" value="1"/>
</dbReference>
<dbReference type="Pfam" id="PF00300">
    <property type="entry name" value="His_Phos_1"/>
    <property type="match status" value="1"/>
</dbReference>
<dbReference type="InterPro" id="IPR029033">
    <property type="entry name" value="His_PPase_superfam"/>
</dbReference>
<dbReference type="InterPro" id="IPR004449">
    <property type="entry name" value="SixA"/>
</dbReference>
<name>A0ABV6SRK2_AZOPA</name>
<dbReference type="RefSeq" id="WP_376949518.1">
    <property type="nucleotide sequence ID" value="NZ_CP171449.1"/>
</dbReference>
<keyword evidence="2" id="KW-1185">Reference proteome</keyword>
<comment type="caution">
    <text evidence="1">The sequence shown here is derived from an EMBL/GenBank/DDBJ whole genome shotgun (WGS) entry which is preliminary data.</text>
</comment>
<protein>
    <submittedName>
        <fullName evidence="1">Phosphohistidine phosphatase SixA</fullName>
    </submittedName>
</protein>
<dbReference type="NCBIfam" id="TIGR00249">
    <property type="entry name" value="sixA"/>
    <property type="match status" value="1"/>
</dbReference>
<reference evidence="1 2" key="1">
    <citation type="submission" date="2024-09" db="EMBL/GenBank/DDBJ databases">
        <authorList>
            <person name="Sun Q."/>
            <person name="Mori K."/>
        </authorList>
    </citation>
    <scope>NUCLEOTIDE SEQUENCE [LARGE SCALE GENOMIC DNA]</scope>
    <source>
        <strain evidence="1 2">NCAIM B.01794</strain>
    </source>
</reference>
<organism evidence="1 2">
    <name type="scientific">Azorhizophilus paspali</name>
    <name type="common">Azotobacter paspali</name>
    <dbReference type="NCBI Taxonomy" id="69963"/>
    <lineage>
        <taxon>Bacteria</taxon>
        <taxon>Pseudomonadati</taxon>
        <taxon>Pseudomonadota</taxon>
        <taxon>Gammaproteobacteria</taxon>
        <taxon>Pseudomonadales</taxon>
        <taxon>Pseudomonadaceae</taxon>
        <taxon>Azorhizophilus</taxon>
    </lineage>
</organism>
<gene>
    <name evidence="1" type="primary">sixA</name>
    <name evidence="1" type="ORF">ACFFGX_22250</name>
</gene>
<dbReference type="SUPFAM" id="SSF53254">
    <property type="entry name" value="Phosphoglycerate mutase-like"/>
    <property type="match status" value="1"/>
</dbReference>
<dbReference type="InterPro" id="IPR013078">
    <property type="entry name" value="His_Pase_superF_clade-1"/>
</dbReference>
<evidence type="ECO:0000313" key="2">
    <source>
        <dbReference type="Proteomes" id="UP001589891"/>
    </source>
</evidence>
<evidence type="ECO:0000313" key="1">
    <source>
        <dbReference type="EMBL" id="MFC0712144.1"/>
    </source>
</evidence>